<comment type="similarity">
    <text evidence="4">In the N-terminal section; belongs to the phytochrome family.</text>
</comment>
<dbReference type="InterPro" id="IPR036097">
    <property type="entry name" value="HisK_dim/P_sf"/>
</dbReference>
<dbReference type="PROSITE" id="PS50109">
    <property type="entry name" value="HIS_KIN"/>
    <property type="match status" value="1"/>
</dbReference>
<dbReference type="InterPro" id="IPR016132">
    <property type="entry name" value="Phyto_chromo_attachment"/>
</dbReference>
<evidence type="ECO:0000256" key="1">
    <source>
        <dbReference type="ARBA" id="ARBA00000085"/>
    </source>
</evidence>
<evidence type="ECO:0000256" key="14">
    <source>
        <dbReference type="ARBA" id="ARBA00022741"/>
    </source>
</evidence>
<evidence type="ECO:0000256" key="13">
    <source>
        <dbReference type="ARBA" id="ARBA00022737"/>
    </source>
</evidence>
<feature type="domain" description="PAS" evidence="27">
    <location>
        <begin position="778"/>
        <end position="833"/>
    </location>
</feature>
<dbReference type="NCBIfam" id="TIGR00229">
    <property type="entry name" value="sensory_box"/>
    <property type="match status" value="5"/>
</dbReference>
<dbReference type="InterPro" id="IPR011006">
    <property type="entry name" value="CheY-like_superfamily"/>
</dbReference>
<evidence type="ECO:0000256" key="4">
    <source>
        <dbReference type="ARBA" id="ARBA00006402"/>
    </source>
</evidence>
<dbReference type="Gene3D" id="3.30.450.40">
    <property type="match status" value="1"/>
</dbReference>
<dbReference type="InterPro" id="IPR000014">
    <property type="entry name" value="PAS"/>
</dbReference>
<dbReference type="PROSITE" id="PS50113">
    <property type="entry name" value="PAC"/>
    <property type="match status" value="5"/>
</dbReference>
<evidence type="ECO:0000256" key="5">
    <source>
        <dbReference type="ARBA" id="ARBA00012438"/>
    </source>
</evidence>
<dbReference type="InterPro" id="IPR001610">
    <property type="entry name" value="PAC"/>
</dbReference>
<feature type="domain" description="PAC" evidence="28">
    <location>
        <begin position="981"/>
        <end position="1033"/>
    </location>
</feature>
<feature type="domain" description="PAC" evidence="28">
    <location>
        <begin position="852"/>
        <end position="904"/>
    </location>
</feature>
<evidence type="ECO:0000256" key="8">
    <source>
        <dbReference type="ARBA" id="ARBA00022543"/>
    </source>
</evidence>
<dbReference type="Pfam" id="PF00512">
    <property type="entry name" value="HisKA"/>
    <property type="match status" value="1"/>
</dbReference>
<reference evidence="29" key="1">
    <citation type="submission" date="2019-04" db="EMBL/GenBank/DDBJ databases">
        <authorList>
            <consortium name="Science for Life Laboratories"/>
        </authorList>
    </citation>
    <scope>NUCLEOTIDE SEQUENCE</scope>
    <source>
        <strain evidence="29">MBLW1</strain>
    </source>
</reference>
<dbReference type="CDD" id="cd00082">
    <property type="entry name" value="HisKA"/>
    <property type="match status" value="1"/>
</dbReference>
<keyword evidence="30" id="KW-1185">Reference proteome</keyword>
<feature type="domain" description="Response regulatory" evidence="26">
    <location>
        <begin position="1414"/>
        <end position="1530"/>
    </location>
</feature>
<dbReference type="PANTHER" id="PTHR43065">
    <property type="entry name" value="SENSOR HISTIDINE KINASE"/>
    <property type="match status" value="1"/>
</dbReference>
<dbReference type="CDD" id="cd00130">
    <property type="entry name" value="PAS"/>
    <property type="match status" value="5"/>
</dbReference>
<dbReference type="SMART" id="SM00091">
    <property type="entry name" value="PAS"/>
    <property type="match status" value="5"/>
</dbReference>
<dbReference type="PROSITE" id="PS50110">
    <property type="entry name" value="RESPONSE_REGULATORY"/>
    <property type="match status" value="1"/>
</dbReference>
<dbReference type="SMART" id="SM00086">
    <property type="entry name" value="PAC"/>
    <property type="match status" value="5"/>
</dbReference>
<dbReference type="Pfam" id="PF00360">
    <property type="entry name" value="PHY"/>
    <property type="match status" value="1"/>
</dbReference>
<keyword evidence="23" id="KW-0175">Coiled coil</keyword>
<dbReference type="GO" id="GO:0009584">
    <property type="term" value="P:detection of visible light"/>
    <property type="evidence" value="ECO:0007669"/>
    <property type="project" value="InterPro"/>
</dbReference>
<evidence type="ECO:0000256" key="2">
    <source>
        <dbReference type="ARBA" id="ARBA00002479"/>
    </source>
</evidence>
<dbReference type="InterPro" id="IPR004358">
    <property type="entry name" value="Sig_transdc_His_kin-like_C"/>
</dbReference>
<comment type="function">
    <text evidence="2">Regulatory photoreceptor which exists in two forms that are reversibly interconvertible by light: the Pr form that absorbs maximally in the red region of the spectrum and the Pfr form that absorbs maximally in the far-red region. Photoconversion of Pr to Pfr induces an array of morphogenic responses, whereas reconversion of Pfr to Pr cancels the induction of those responses. Pfr controls the expression of a number of nuclear genes including those encoding the small subunit of ribulose-bisphosphate carboxylase, chlorophyll A/B binding protein, protochlorophyllide reductase, rRNA, etc. It also controls the expression of its own gene(s) in a negative feedback fashion.</text>
</comment>
<evidence type="ECO:0000313" key="29">
    <source>
        <dbReference type="EMBL" id="VIP05721.1"/>
    </source>
</evidence>
<feature type="domain" description="PAS" evidence="27">
    <location>
        <begin position="532"/>
        <end position="582"/>
    </location>
</feature>
<comment type="subcellular location">
    <subcellularLocation>
        <location evidence="3">Cell inner membrane</location>
        <topology evidence="3">Multi-pass membrane protein</topology>
    </subcellularLocation>
</comment>
<evidence type="ECO:0000256" key="20">
    <source>
        <dbReference type="ARBA" id="ARBA00023136"/>
    </source>
</evidence>
<dbReference type="InterPro" id="IPR001789">
    <property type="entry name" value="Sig_transdc_resp-reg_receiver"/>
</dbReference>
<keyword evidence="16" id="KW-0067">ATP-binding</keyword>
<evidence type="ECO:0000313" key="30">
    <source>
        <dbReference type="Proteomes" id="UP000464378"/>
    </source>
</evidence>
<dbReference type="InterPro" id="IPR013654">
    <property type="entry name" value="PAS_2"/>
</dbReference>
<keyword evidence="11" id="KW-0808">Transferase</keyword>
<dbReference type="InterPro" id="IPR013767">
    <property type="entry name" value="PAS_fold"/>
</dbReference>
<keyword evidence="21" id="KW-0675">Receptor</keyword>
<dbReference type="Pfam" id="PF00072">
    <property type="entry name" value="Response_reg"/>
    <property type="match status" value="1"/>
</dbReference>
<dbReference type="RefSeq" id="WP_162660901.1">
    <property type="nucleotide sequence ID" value="NZ_LR593887.1"/>
</dbReference>
<dbReference type="InterPro" id="IPR036890">
    <property type="entry name" value="HATPase_C_sf"/>
</dbReference>
<sequence length="1537" mass="174363">MTYDPGSILVSDEALAECAREAIHLPGAIQPHGVLLAFDAALRLGRWSAKAASLFGFVGKEFAGCQFADLFTDSTAAMLEQSSRELLVGGIEDWGEVTFRGGDSGPHVAFAHWSGGWLIVELIDPRCKRPLVGYPRHAEGITRLLQETAELLTANLSLETYCERILEKLRRRTGYDRLMVYRFCEDWHGEVIAESRDESATEEPYLGLHYPASDIPPQARELYRRNRVRVLVDVLAEQQPLLPPLAPGQSELDLSYALLRSFSPIHREYLTNMGVRSTLVVSILRHGQLWGLIACHHHEPYVASHAVRSLVVAMANLIEAQVELLDAHEKDQAFRRQQAMLARLPEQLDSDGGWLKSFSEMEAVLRETLAADGVAIVNGTEIATFGTTPNPNQMQQLVRWLEKQRESVVISSRFTLDWPEFAELRESASGLVALNIPHWERGWLLWFRCEQSVSVTWAGDPRKGLSLRNGKPRLAPRESFALWLEQIHGTSRPWTARDQEFIRETLRVRLLEARARGLRQHAETLRRFRGIVLEQITDAVVLTDLQHRITFWNDSAKRIYGWTSQQTLGRDFTLLHRLVQPQRLTEALKILTEQGRYQGEWQGYRADGTVIWVAIRWQMIHDDHGKPLGAVCIASDVTPRRATEEQLRLMQAVVESARDVILVTEAEPIDLPGPRILYVNPAFQHETGYSLEEVVGQTPRILQTPKTDRAELDRLRHALKNWQPVRVELLNRRKDGSEFWAELDITPLSDASGWCSHWIAVQRNITERKQAEVNLRASEARFRNIIRNSAIGMALVSPDGRFMQANPALCQILGYSESELVGKTVVELTHPDDFHLDWDQAKQLMAGKIDRYTQEKRYFHRDGRIVWGLLSVSGVRDEQGEFSYFISQIQDVTQQRWAAEELRLGEERLQLALTAGRMATFDWDIARNVLTWSRLHYELFGYTPEEIPQLRQEHFLARVHPDDRRIIDDRMHDMLTNRSPFAEEYRILHPSGEIRWALSIGRMFFDAHGSPVRMLGVVQDITARKQAESELKEANERYQLLAATIHDVVSLHDAQGRVLYASPSSINMSGYTPLEMLEIDYLQLVHPDDHGRVIEAHLRNQQNIPTLIEWRHRHRNGDFFWVETTAHPICDEHGKLTGIACSTRNIHRRRMLEDQMRQSQKLEAIGRLAGGVAHDFNNLLTVVNGCASLLLESLPAGHSERTIVEDILRAGERGAALTKQLLVFSRQKRAKSDVFDPNWIAQETIDLLTRVLGEQIQLVVDLAPQVGFVQADMSQFQQVLMNLIVNARDAMPKGGRLEVRSMRWQVTEENRTEPQVAFGPYIRITVTDSGVGMTEEVKTHLFEPFFTTKPVGKGTGLGLATVYGILQQSKGFIAIDSVVGEGTSFHVHFPAHPGPATQQRVVSQPTPTRRGNEVILLVEDEDAVRTLTRVLLVRAGYQVLEAESAEQALEIYPEHGSRIQLIVTDVVMPGMSGCELVTQLESRHPANRVLFLSGYTPSAPVREHLATHGSMFLQKPYSPELLVRMVREILDRSPTGM</sequence>
<dbReference type="SMART" id="SM00388">
    <property type="entry name" value="HisKA"/>
    <property type="match status" value="1"/>
</dbReference>
<dbReference type="InterPro" id="IPR003594">
    <property type="entry name" value="HATPase_dom"/>
</dbReference>
<evidence type="ECO:0000256" key="16">
    <source>
        <dbReference type="ARBA" id="ARBA00022840"/>
    </source>
</evidence>
<dbReference type="PROSITE" id="PS50046">
    <property type="entry name" value="PHYTOCHROME_2"/>
    <property type="match status" value="1"/>
</dbReference>
<feature type="domain" description="PAC" evidence="28">
    <location>
        <begin position="723"/>
        <end position="777"/>
    </location>
</feature>
<evidence type="ECO:0000259" key="26">
    <source>
        <dbReference type="PROSITE" id="PS50110"/>
    </source>
</evidence>
<evidence type="ECO:0000256" key="6">
    <source>
        <dbReference type="ARBA" id="ARBA00022475"/>
    </source>
</evidence>
<dbReference type="EMBL" id="LR593887">
    <property type="protein sequence ID" value="VTS08798.1"/>
    <property type="molecule type" value="Genomic_DNA"/>
</dbReference>
<dbReference type="InterPro" id="IPR013655">
    <property type="entry name" value="PAS_fold_3"/>
</dbReference>
<dbReference type="InterPro" id="IPR043150">
    <property type="entry name" value="Phytochrome_PHY_sf"/>
</dbReference>
<gene>
    <name evidence="29" type="ORF">GMBLW1_34720</name>
</gene>
<feature type="domain" description="PAC" evidence="28">
    <location>
        <begin position="1106"/>
        <end position="1158"/>
    </location>
</feature>
<dbReference type="Gene3D" id="1.10.287.130">
    <property type="match status" value="1"/>
</dbReference>
<dbReference type="SMART" id="SM00448">
    <property type="entry name" value="REC"/>
    <property type="match status" value="1"/>
</dbReference>
<keyword evidence="20" id="KW-0472">Membrane</keyword>
<evidence type="ECO:0000256" key="3">
    <source>
        <dbReference type="ARBA" id="ARBA00004429"/>
    </source>
</evidence>
<dbReference type="EC" id="2.7.13.3" evidence="5"/>
<dbReference type="Gene3D" id="2.10.70.100">
    <property type="match status" value="1"/>
</dbReference>
<keyword evidence="18" id="KW-0157">Chromophore</keyword>
<feature type="domain" description="Histidine kinase" evidence="25">
    <location>
        <begin position="1171"/>
        <end position="1393"/>
    </location>
</feature>
<evidence type="ECO:0000256" key="22">
    <source>
        <dbReference type="PROSITE-ProRule" id="PRU00169"/>
    </source>
</evidence>
<evidence type="ECO:0000256" key="21">
    <source>
        <dbReference type="ARBA" id="ARBA00023170"/>
    </source>
</evidence>
<dbReference type="Pfam" id="PF08447">
    <property type="entry name" value="PAS_3"/>
    <property type="match status" value="2"/>
</dbReference>
<dbReference type="InParanoid" id="A0A6C2YWE9"/>
<dbReference type="Gene3D" id="3.30.450.20">
    <property type="entry name" value="PAS domain"/>
    <property type="match status" value="6"/>
</dbReference>
<proteinExistence type="inferred from homology"/>
<name>A0A6C2YWE9_9BACT</name>
<evidence type="ECO:0000256" key="19">
    <source>
        <dbReference type="ARBA" id="ARBA00023012"/>
    </source>
</evidence>
<dbReference type="Pfam" id="PF08446">
    <property type="entry name" value="PAS_2"/>
    <property type="match status" value="1"/>
</dbReference>
<protein>
    <recommendedName>
        <fullName evidence="5">histidine kinase</fullName>
        <ecNumber evidence="5">2.7.13.3</ecNumber>
    </recommendedName>
</protein>
<dbReference type="EMBL" id="LR586016">
    <property type="protein sequence ID" value="VIP05721.1"/>
    <property type="molecule type" value="Genomic_DNA"/>
</dbReference>
<dbReference type="InterPro" id="IPR035965">
    <property type="entry name" value="PAS-like_dom_sf"/>
</dbReference>
<dbReference type="GO" id="GO:0005524">
    <property type="term" value="F:ATP binding"/>
    <property type="evidence" value="ECO:0007669"/>
    <property type="project" value="UniProtKB-KW"/>
</dbReference>
<dbReference type="GO" id="GO:0006355">
    <property type="term" value="P:regulation of DNA-templated transcription"/>
    <property type="evidence" value="ECO:0007669"/>
    <property type="project" value="InterPro"/>
</dbReference>
<keyword evidence="15" id="KW-0418">Kinase</keyword>
<feature type="modified residue" description="4-aspartylphosphate" evidence="22">
    <location>
        <position position="1465"/>
    </location>
</feature>
<dbReference type="SMART" id="SM00387">
    <property type="entry name" value="HATPase_c"/>
    <property type="match status" value="1"/>
</dbReference>
<dbReference type="PRINTS" id="PR00344">
    <property type="entry name" value="BCTRLSENSOR"/>
</dbReference>
<dbReference type="GO" id="GO:0005886">
    <property type="term" value="C:plasma membrane"/>
    <property type="evidence" value="ECO:0007669"/>
    <property type="project" value="UniProtKB-SubCell"/>
</dbReference>
<evidence type="ECO:0000259" key="24">
    <source>
        <dbReference type="PROSITE" id="PS50046"/>
    </source>
</evidence>
<evidence type="ECO:0000259" key="28">
    <source>
        <dbReference type="PROSITE" id="PS50113"/>
    </source>
</evidence>
<dbReference type="InterPro" id="IPR005467">
    <property type="entry name" value="His_kinase_dom"/>
</dbReference>
<dbReference type="SUPFAM" id="SSF55785">
    <property type="entry name" value="PYP-like sensor domain (PAS domain)"/>
    <property type="match status" value="6"/>
</dbReference>
<dbReference type="Gene3D" id="3.40.50.2300">
    <property type="match status" value="1"/>
</dbReference>
<dbReference type="InterPro" id="IPR000700">
    <property type="entry name" value="PAS-assoc_C"/>
</dbReference>
<evidence type="ECO:0000256" key="18">
    <source>
        <dbReference type="ARBA" id="ARBA00022991"/>
    </source>
</evidence>
<dbReference type="Pfam" id="PF02518">
    <property type="entry name" value="HATPase_c"/>
    <property type="match status" value="1"/>
</dbReference>
<evidence type="ECO:0000259" key="25">
    <source>
        <dbReference type="PROSITE" id="PS50109"/>
    </source>
</evidence>
<keyword evidence="7" id="KW-0997">Cell inner membrane</keyword>
<evidence type="ECO:0000256" key="15">
    <source>
        <dbReference type="ARBA" id="ARBA00022777"/>
    </source>
</evidence>
<organism evidence="29">
    <name type="scientific">Tuwongella immobilis</name>
    <dbReference type="NCBI Taxonomy" id="692036"/>
    <lineage>
        <taxon>Bacteria</taxon>
        <taxon>Pseudomonadati</taxon>
        <taxon>Planctomycetota</taxon>
        <taxon>Planctomycetia</taxon>
        <taxon>Gemmatales</taxon>
        <taxon>Gemmataceae</taxon>
        <taxon>Tuwongella</taxon>
    </lineage>
</organism>
<feature type="domain" description="PAC" evidence="28">
    <location>
        <begin position="597"/>
        <end position="649"/>
    </location>
</feature>
<feature type="domain" description="PAS" evidence="27">
    <location>
        <begin position="646"/>
        <end position="722"/>
    </location>
</feature>
<feature type="domain" description="PAS" evidence="27">
    <location>
        <begin position="905"/>
        <end position="978"/>
    </location>
</feature>
<dbReference type="Pfam" id="PF13426">
    <property type="entry name" value="PAS_9"/>
    <property type="match status" value="1"/>
</dbReference>
<dbReference type="SUPFAM" id="SSF55781">
    <property type="entry name" value="GAF domain-like"/>
    <property type="match status" value="2"/>
</dbReference>
<evidence type="ECO:0000256" key="23">
    <source>
        <dbReference type="SAM" id="Coils"/>
    </source>
</evidence>
<accession>A0A6C2YWE9</accession>
<dbReference type="InterPro" id="IPR013515">
    <property type="entry name" value="Phytochrome_cen-reg"/>
</dbReference>
<evidence type="ECO:0000256" key="10">
    <source>
        <dbReference type="ARBA" id="ARBA00022606"/>
    </source>
</evidence>
<keyword evidence="10" id="KW-0716">Sensory transduction</keyword>
<dbReference type="SUPFAM" id="SSF47384">
    <property type="entry name" value="Homodimeric domain of signal transducing histidine kinase"/>
    <property type="match status" value="1"/>
</dbReference>
<dbReference type="Pfam" id="PF01590">
    <property type="entry name" value="GAF"/>
    <property type="match status" value="1"/>
</dbReference>
<dbReference type="KEGG" id="tim:GMBLW1_34720"/>
<dbReference type="SMART" id="SM00065">
    <property type="entry name" value="GAF"/>
    <property type="match status" value="1"/>
</dbReference>
<evidence type="ECO:0000256" key="7">
    <source>
        <dbReference type="ARBA" id="ARBA00022519"/>
    </source>
</evidence>
<evidence type="ECO:0000256" key="17">
    <source>
        <dbReference type="ARBA" id="ARBA00022989"/>
    </source>
</evidence>
<evidence type="ECO:0000256" key="9">
    <source>
        <dbReference type="ARBA" id="ARBA00022553"/>
    </source>
</evidence>
<evidence type="ECO:0000256" key="11">
    <source>
        <dbReference type="ARBA" id="ARBA00022679"/>
    </source>
</evidence>
<keyword evidence="8" id="KW-0600">Photoreceptor protein</keyword>
<dbReference type="Gene3D" id="3.30.565.10">
    <property type="entry name" value="Histidine kinase-like ATPase, C-terminal domain"/>
    <property type="match status" value="1"/>
</dbReference>
<keyword evidence="17" id="KW-1133">Transmembrane helix</keyword>
<keyword evidence="13" id="KW-0677">Repeat</keyword>
<dbReference type="InterPro" id="IPR003661">
    <property type="entry name" value="HisK_dim/P_dom"/>
</dbReference>
<dbReference type="InterPro" id="IPR003018">
    <property type="entry name" value="GAF"/>
</dbReference>
<dbReference type="FunFam" id="2.10.70.100:FF:000001">
    <property type="entry name" value="Sensory transduction histidine kinase"/>
    <property type="match status" value="1"/>
</dbReference>
<dbReference type="Proteomes" id="UP000464378">
    <property type="component" value="Chromosome"/>
</dbReference>
<keyword evidence="6" id="KW-1003">Cell membrane</keyword>
<dbReference type="PANTHER" id="PTHR43065:SF46">
    <property type="entry name" value="C4-DICARBOXYLATE TRANSPORT SENSOR PROTEIN DCTB"/>
    <property type="match status" value="1"/>
</dbReference>
<feature type="domain" description="Phytochrome chromophore attachment site" evidence="24">
    <location>
        <begin position="157"/>
        <end position="300"/>
    </location>
</feature>
<keyword evidence="19" id="KW-0902">Two-component regulatory system</keyword>
<keyword evidence="12" id="KW-0812">Transmembrane</keyword>
<dbReference type="SUPFAM" id="SSF55874">
    <property type="entry name" value="ATPase domain of HSP90 chaperone/DNA topoisomerase II/histidine kinase"/>
    <property type="match status" value="1"/>
</dbReference>
<dbReference type="PROSITE" id="PS50112">
    <property type="entry name" value="PAS"/>
    <property type="match status" value="5"/>
</dbReference>
<keyword evidence="9 22" id="KW-0597">Phosphoprotein</keyword>
<comment type="catalytic activity">
    <reaction evidence="1">
        <text>ATP + protein L-histidine = ADP + protein N-phospho-L-histidine.</text>
        <dbReference type="EC" id="2.7.13.3"/>
    </reaction>
</comment>
<keyword evidence="14" id="KW-0547">Nucleotide-binding</keyword>
<dbReference type="InterPro" id="IPR029016">
    <property type="entry name" value="GAF-like_dom_sf"/>
</dbReference>
<evidence type="ECO:0000259" key="27">
    <source>
        <dbReference type="PROSITE" id="PS50112"/>
    </source>
</evidence>
<dbReference type="GO" id="GO:0009881">
    <property type="term" value="F:photoreceptor activity"/>
    <property type="evidence" value="ECO:0007669"/>
    <property type="project" value="UniProtKB-KW"/>
</dbReference>
<evidence type="ECO:0000256" key="12">
    <source>
        <dbReference type="ARBA" id="ARBA00022692"/>
    </source>
</evidence>
<dbReference type="Gene3D" id="3.30.450.270">
    <property type="match status" value="1"/>
</dbReference>
<dbReference type="GO" id="GO:0000155">
    <property type="term" value="F:phosphorelay sensor kinase activity"/>
    <property type="evidence" value="ECO:0007669"/>
    <property type="project" value="InterPro"/>
</dbReference>
<feature type="domain" description="PAS" evidence="27">
    <location>
        <begin position="1034"/>
        <end position="1100"/>
    </location>
</feature>
<dbReference type="Pfam" id="PF00989">
    <property type="entry name" value="PAS"/>
    <property type="match status" value="2"/>
</dbReference>
<feature type="coiled-coil region" evidence="23">
    <location>
        <begin position="1017"/>
        <end position="1044"/>
    </location>
</feature>
<dbReference type="SUPFAM" id="SSF52172">
    <property type="entry name" value="CheY-like"/>
    <property type="match status" value="1"/>
</dbReference>